<keyword evidence="4" id="KW-1185">Reference proteome</keyword>
<dbReference type="EMBL" id="BLAF01000006">
    <property type="protein sequence ID" value="GES18184.1"/>
    <property type="molecule type" value="Genomic_DNA"/>
</dbReference>
<organism evidence="3 4">
    <name type="scientific">Acrocarpospora pleiomorpha</name>
    <dbReference type="NCBI Taxonomy" id="90975"/>
    <lineage>
        <taxon>Bacteria</taxon>
        <taxon>Bacillati</taxon>
        <taxon>Actinomycetota</taxon>
        <taxon>Actinomycetes</taxon>
        <taxon>Streptosporangiales</taxon>
        <taxon>Streptosporangiaceae</taxon>
        <taxon>Acrocarpospora</taxon>
    </lineage>
</organism>
<evidence type="ECO:0000313" key="4">
    <source>
        <dbReference type="Proteomes" id="UP000377595"/>
    </source>
</evidence>
<keyword evidence="2" id="KW-0472">Membrane</keyword>
<evidence type="ECO:0000313" key="3">
    <source>
        <dbReference type="EMBL" id="GES18184.1"/>
    </source>
</evidence>
<feature type="compositionally biased region" description="Gly residues" evidence="1">
    <location>
        <begin position="910"/>
        <end position="924"/>
    </location>
</feature>
<accession>A0A5M3XAL8</accession>
<dbReference type="AlphaFoldDB" id="A0A5M3XAL8"/>
<evidence type="ECO:0000256" key="1">
    <source>
        <dbReference type="SAM" id="MobiDB-lite"/>
    </source>
</evidence>
<feature type="transmembrane region" description="Helical" evidence="2">
    <location>
        <begin position="335"/>
        <end position="354"/>
    </location>
</feature>
<dbReference type="RefSeq" id="WP_155343324.1">
    <property type="nucleotide sequence ID" value="NZ_BAAAHM010000017.1"/>
</dbReference>
<dbReference type="Proteomes" id="UP000377595">
    <property type="component" value="Unassembled WGS sequence"/>
</dbReference>
<evidence type="ECO:0008006" key="5">
    <source>
        <dbReference type="Google" id="ProtNLM"/>
    </source>
</evidence>
<reference evidence="3 4" key="1">
    <citation type="submission" date="2019-10" db="EMBL/GenBank/DDBJ databases">
        <title>Whole genome shotgun sequence of Acrocarpospora pleiomorpha NBRC 16267.</title>
        <authorList>
            <person name="Ichikawa N."/>
            <person name="Kimura A."/>
            <person name="Kitahashi Y."/>
            <person name="Komaki H."/>
            <person name="Oguchi A."/>
        </authorList>
    </citation>
    <scope>NUCLEOTIDE SEQUENCE [LARGE SCALE GENOMIC DNA]</scope>
    <source>
        <strain evidence="3 4">NBRC 16267</strain>
    </source>
</reference>
<feature type="region of interest" description="Disordered" evidence="1">
    <location>
        <begin position="900"/>
        <end position="927"/>
    </location>
</feature>
<dbReference type="OrthoDB" id="3765294at2"/>
<evidence type="ECO:0000256" key="2">
    <source>
        <dbReference type="SAM" id="Phobius"/>
    </source>
</evidence>
<keyword evidence="2" id="KW-1133">Transmembrane helix</keyword>
<name>A0A5M3XAL8_9ACTN</name>
<proteinExistence type="predicted"/>
<feature type="transmembrane region" description="Helical" evidence="2">
    <location>
        <begin position="61"/>
        <end position="85"/>
    </location>
</feature>
<protein>
    <recommendedName>
        <fullName evidence="5">Tape measure protein</fullName>
    </recommendedName>
</protein>
<gene>
    <name evidence="3" type="ORF">Aple_010790</name>
</gene>
<comment type="caution">
    <text evidence="3">The sequence shown here is derived from an EMBL/GenBank/DDBJ whole genome shotgun (WGS) entry which is preliminary data.</text>
</comment>
<keyword evidence="2" id="KW-0812">Transmembrane</keyword>
<feature type="transmembrane region" description="Helical" evidence="2">
    <location>
        <begin position="460"/>
        <end position="485"/>
    </location>
</feature>
<sequence length="959" mass="97653">MATLKTLMVRLGMDTKRFKSGVTRSLGLLDSLIARSAKLNGLAKVNALAIMASGALQLTSALLPALGVVAALPAALVAVKVATLVTKVGMQGMGEAMSAVASGDAAALDAALKKLSPAAQGVVKQLAGLKKKAWDPLQKAVQQKLFENVTKPLAAATANVLPAAKKGMVGVAAEINGVGREGLRVAATPFFRGELTKVFAGTAGVVKTLKGGVSPLVTILLRLATLGLPLVKQFLAWAIGGAKTAAAFLASERGAAKMTAIIQRAGATLATLGRIAANIGAFLAGIFKGANTDGAGLLATIESLTARMAAWSSSAAGQQQLATVFGLIADTARELGPILSVVVGPLGAIAGLILSLPAPAQGVVTQVLAFATVAGLLGSKLAPLVSGLRLLYGGALKLGPALVTGSAAVQRFGVTVATTAAGFVINAAKMVVAMTTTAARVVAGWVLMGAQALAQAARVALAWLIAMGPIGLIIAAVVAVVALIIANWDKIKEVIAAVWEWIKDKTGAAWDWLKSKIQAGVKAVVAAVTWLKELPGKVAAWFSQLAQSAIKKAGEVVDWLKGLPGRILSALGNLGSLLLNAGKDLLTGLWNGILGLAGWLKDKILGFFSGIMPDWVRKALGIASPSKVMALIGKMISYGVAKGMDDGLAKIKASAAKLTDLVKKALDGPKEDRLVAVIKSGTAKLRDLVTERNALLEVMKAAQDKAAEVTDAARSFAGLTNLGDSATSAAGIQQGLQQRLSQLRQFGTAIKKLAKRGLNKALMGQIIAAGPQEGLSLAKLFLDADSATFGAINSAQAGIDKAAKNVGNTAASALFDAGKQSGKGFLSGIKSQIKTLESQMVAIGKSMAEAIKKALKIKSPSKVMFGVGGNTMLGILRGVMARRARLLKAASKIAIATGEALTPPPPRFGGTPGGDGPGGPGPGVMGKTTIINVTTHNPVAEPTSKTTNRTLQYAGALGM</sequence>